<name>A0A7H8N924_9ACTN</name>
<dbReference type="InterPro" id="IPR036388">
    <property type="entry name" value="WH-like_DNA-bd_sf"/>
</dbReference>
<dbReference type="InterPro" id="IPR028978">
    <property type="entry name" value="Chorismate_lyase_/UTRA_dom_sf"/>
</dbReference>
<dbReference type="GO" id="GO:0003700">
    <property type="term" value="F:DNA-binding transcription factor activity"/>
    <property type="evidence" value="ECO:0007669"/>
    <property type="project" value="InterPro"/>
</dbReference>
<dbReference type="Gene3D" id="3.40.1410.10">
    <property type="entry name" value="Chorismate lyase-like"/>
    <property type="match status" value="1"/>
</dbReference>
<dbReference type="AlphaFoldDB" id="A0A7H8N924"/>
<reference evidence="5 6" key="1">
    <citation type="submission" date="2020-06" db="EMBL/GenBank/DDBJ databases">
        <title>Genome mining for natural products.</title>
        <authorList>
            <person name="Zhang B."/>
            <person name="Shi J."/>
            <person name="Ge H."/>
        </authorList>
    </citation>
    <scope>NUCLEOTIDE SEQUENCE [LARGE SCALE GENOMIC DNA]</scope>
    <source>
        <strain evidence="5 6">NA00687</strain>
    </source>
</reference>
<dbReference type="PANTHER" id="PTHR44846:SF17">
    <property type="entry name" value="GNTR-FAMILY TRANSCRIPTIONAL REGULATOR"/>
    <property type="match status" value="1"/>
</dbReference>
<dbReference type="Pfam" id="PF00392">
    <property type="entry name" value="GntR"/>
    <property type="match status" value="1"/>
</dbReference>
<dbReference type="GO" id="GO:0045892">
    <property type="term" value="P:negative regulation of DNA-templated transcription"/>
    <property type="evidence" value="ECO:0007669"/>
    <property type="project" value="TreeGrafter"/>
</dbReference>
<keyword evidence="3" id="KW-0804">Transcription</keyword>
<evidence type="ECO:0000256" key="2">
    <source>
        <dbReference type="ARBA" id="ARBA00023125"/>
    </source>
</evidence>
<dbReference type="InterPro" id="IPR000524">
    <property type="entry name" value="Tscrpt_reg_HTH_GntR"/>
</dbReference>
<dbReference type="SMART" id="SM00345">
    <property type="entry name" value="HTH_GNTR"/>
    <property type="match status" value="1"/>
</dbReference>
<feature type="domain" description="HTH gntR-type" evidence="4">
    <location>
        <begin position="10"/>
        <end position="78"/>
    </location>
</feature>
<dbReference type="PANTHER" id="PTHR44846">
    <property type="entry name" value="MANNOSYL-D-GLYCERATE TRANSPORT/METABOLISM SYSTEM REPRESSOR MNGR-RELATED"/>
    <property type="match status" value="1"/>
</dbReference>
<keyword evidence="2" id="KW-0238">DNA-binding</keyword>
<keyword evidence="6" id="KW-1185">Reference proteome</keyword>
<dbReference type="Gene3D" id="1.10.10.10">
    <property type="entry name" value="Winged helix-like DNA-binding domain superfamily/Winged helix DNA-binding domain"/>
    <property type="match status" value="1"/>
</dbReference>
<accession>A0A7H8N924</accession>
<evidence type="ECO:0000256" key="3">
    <source>
        <dbReference type="ARBA" id="ARBA00023163"/>
    </source>
</evidence>
<sequence length="275" mass="30107">MEPQPTAVQAPIHLRIADDLRMQIERRELTPGDSLPTLAALCEEYDCSMSSARGAISLLKAQGLITTGRGKAPVVRGTPRRVVRSSDRHQAEKDLALGPESARAAVGEAETNLAMSITEQEFSSSYDIVQAGPDIAEPLHVKVGEQVLRRRYTSKDVKTGRLLSSSTSHIPLTLISSNPALLDESNEPWPGGTMHQFSTVGIEVMKVVDEVTARMPSTVEMQQWGLPEGVPLIFCRRISLDEGGNVVEISDADYPADRTELRFITPLNPWPKKSK</sequence>
<dbReference type="Proteomes" id="UP000509303">
    <property type="component" value="Chromosome"/>
</dbReference>
<dbReference type="InterPro" id="IPR011663">
    <property type="entry name" value="UTRA"/>
</dbReference>
<dbReference type="PROSITE" id="PS50949">
    <property type="entry name" value="HTH_GNTR"/>
    <property type="match status" value="1"/>
</dbReference>
<gene>
    <name evidence="5" type="ORF">HUT08_17060</name>
</gene>
<dbReference type="SUPFAM" id="SSF64288">
    <property type="entry name" value="Chorismate lyase-like"/>
    <property type="match status" value="1"/>
</dbReference>
<dbReference type="InterPro" id="IPR050679">
    <property type="entry name" value="Bact_HTH_transcr_reg"/>
</dbReference>
<keyword evidence="1" id="KW-0805">Transcription regulation</keyword>
<evidence type="ECO:0000256" key="1">
    <source>
        <dbReference type="ARBA" id="ARBA00023015"/>
    </source>
</evidence>
<evidence type="ECO:0000313" key="5">
    <source>
        <dbReference type="EMBL" id="QKW50960.1"/>
    </source>
</evidence>
<organism evidence="5 6">
    <name type="scientific">Streptomyces buecherae</name>
    <dbReference type="NCBI Taxonomy" id="2763006"/>
    <lineage>
        <taxon>Bacteria</taxon>
        <taxon>Bacillati</taxon>
        <taxon>Actinomycetota</taxon>
        <taxon>Actinomycetes</taxon>
        <taxon>Kitasatosporales</taxon>
        <taxon>Streptomycetaceae</taxon>
        <taxon>Streptomyces</taxon>
    </lineage>
</organism>
<dbReference type="InterPro" id="IPR036390">
    <property type="entry name" value="WH_DNA-bd_sf"/>
</dbReference>
<dbReference type="EMBL" id="CP054929">
    <property type="protein sequence ID" value="QKW50960.1"/>
    <property type="molecule type" value="Genomic_DNA"/>
</dbReference>
<proteinExistence type="predicted"/>
<protein>
    <submittedName>
        <fullName evidence="5">GntR family transcriptional regulator</fullName>
    </submittedName>
</protein>
<dbReference type="Pfam" id="PF07702">
    <property type="entry name" value="UTRA"/>
    <property type="match status" value="1"/>
</dbReference>
<dbReference type="GO" id="GO:0003677">
    <property type="term" value="F:DNA binding"/>
    <property type="evidence" value="ECO:0007669"/>
    <property type="project" value="UniProtKB-KW"/>
</dbReference>
<dbReference type="RefSeq" id="WP_176162684.1">
    <property type="nucleotide sequence ID" value="NZ_CP054929.1"/>
</dbReference>
<evidence type="ECO:0000313" key="6">
    <source>
        <dbReference type="Proteomes" id="UP000509303"/>
    </source>
</evidence>
<dbReference type="CDD" id="cd07377">
    <property type="entry name" value="WHTH_GntR"/>
    <property type="match status" value="1"/>
</dbReference>
<evidence type="ECO:0000259" key="4">
    <source>
        <dbReference type="PROSITE" id="PS50949"/>
    </source>
</evidence>
<dbReference type="SUPFAM" id="SSF46785">
    <property type="entry name" value="Winged helix' DNA-binding domain"/>
    <property type="match status" value="1"/>
</dbReference>